<dbReference type="PROSITE" id="PS51375">
    <property type="entry name" value="PPR"/>
    <property type="match status" value="4"/>
</dbReference>
<dbReference type="Proteomes" id="UP000289340">
    <property type="component" value="Chromosome 5"/>
</dbReference>
<dbReference type="PANTHER" id="PTHR47926">
    <property type="entry name" value="PENTATRICOPEPTIDE REPEAT-CONTAINING PROTEIN"/>
    <property type="match status" value="1"/>
</dbReference>
<dbReference type="Pfam" id="PF20431">
    <property type="entry name" value="E_motif"/>
    <property type="match status" value="1"/>
</dbReference>
<name>A0A445KK58_GLYSO</name>
<feature type="repeat" description="PPR" evidence="2">
    <location>
        <begin position="172"/>
        <end position="206"/>
    </location>
</feature>
<dbReference type="InterPro" id="IPR046960">
    <property type="entry name" value="PPR_At4g14850-like_plant"/>
</dbReference>
<evidence type="ECO:0000256" key="2">
    <source>
        <dbReference type="PROSITE-ProRule" id="PRU00708"/>
    </source>
</evidence>
<dbReference type="NCBIfam" id="TIGR00756">
    <property type="entry name" value="PPR"/>
    <property type="match status" value="3"/>
</dbReference>
<dbReference type="InterPro" id="IPR046848">
    <property type="entry name" value="E_motif"/>
</dbReference>
<evidence type="ECO:0000313" key="4">
    <source>
        <dbReference type="Proteomes" id="UP000289340"/>
    </source>
</evidence>
<dbReference type="GO" id="GO:0003723">
    <property type="term" value="F:RNA binding"/>
    <property type="evidence" value="ECO:0007669"/>
    <property type="project" value="InterPro"/>
</dbReference>
<proteinExistence type="predicted"/>
<evidence type="ECO:0000313" key="3">
    <source>
        <dbReference type="EMBL" id="RZC11338.1"/>
    </source>
</evidence>
<feature type="repeat" description="PPR" evidence="2">
    <location>
        <begin position="70"/>
        <end position="105"/>
    </location>
</feature>
<accession>A0A445KK58</accession>
<dbReference type="Pfam" id="PF01535">
    <property type="entry name" value="PPR"/>
    <property type="match status" value="6"/>
</dbReference>
<reference evidence="3 4" key="1">
    <citation type="submission" date="2018-09" db="EMBL/GenBank/DDBJ databases">
        <title>A high-quality reference genome of wild soybean provides a powerful tool to mine soybean genomes.</title>
        <authorList>
            <person name="Xie M."/>
            <person name="Chung C.Y.L."/>
            <person name="Li M.-W."/>
            <person name="Wong F.-L."/>
            <person name="Chan T.-F."/>
            <person name="Lam H.-M."/>
        </authorList>
    </citation>
    <scope>NUCLEOTIDE SEQUENCE [LARGE SCALE GENOMIC DNA]</scope>
    <source>
        <strain evidence="4">cv. W05</strain>
        <tissue evidence="3">Hypocotyl of etiolated seedlings</tissue>
    </source>
</reference>
<dbReference type="SMR" id="A0A445KK58"/>
<dbReference type="Gene3D" id="1.25.40.10">
    <property type="entry name" value="Tetratricopeptide repeat domain"/>
    <property type="match status" value="4"/>
</dbReference>
<evidence type="ECO:0000256" key="1">
    <source>
        <dbReference type="ARBA" id="ARBA00022737"/>
    </source>
</evidence>
<protein>
    <submittedName>
        <fullName evidence="3">Pentatricopeptide repeat-containing protein</fullName>
    </submittedName>
</protein>
<feature type="repeat" description="PPR" evidence="2">
    <location>
        <begin position="234"/>
        <end position="264"/>
    </location>
</feature>
<dbReference type="EMBL" id="QZWG01000005">
    <property type="protein sequence ID" value="RZC11338.1"/>
    <property type="molecule type" value="Genomic_DNA"/>
</dbReference>
<sequence>MAVRGKHEVLFAALESWKNLHELNQVLSQLIVSGLSQHPLFATSAIKKLCSHSVTFPRATFLFDHLHHPDAFHCNTIIRAYARKPDFPAALRFYYCKMLARSVPPNHYTFPLLIKVCTDIGSFREGLKGHARIVKFGFGSDLFARNSLIRMYSVFGRIGNARMVFDESCWLDLVSYNSMIDGYVKNGEIGAARKVFNEMPDRDVLSWNCLIAGYVGVGDLDAANELFETIPERDAVSWNCMIDGCARVGNVSLAVKFFDRMPAAVRNVVSWNSVLALHARVKNYGECLMLFGKMVEGREAVPNEATLVSVLTACANLGKLSMGMWVHSFIRSNNIKPDVLLLTCLLTMYAKCGAMDLAKGVFDEMPVRSVVSWNSMIMGYGLHGIGDKALELFLEMEKAGQQPNDATFISVLSACTHAGMVMEGWWYFDLMQRVYKIEPKVEHYGCMVDLLARAGLVENSEELIRMVPVKAGSAIWGALLSGCSNHLDSELGEIVAKRFIELEPQDIGPYILLSNMYAAKGRWDDVEHVRLMIKEKGLQKEAASSLVHLEDFESKYVKNNSGYRKKIMYSMLSELGTQMKLSVGHSIKEDNFIPR</sequence>
<dbReference type="GO" id="GO:0009451">
    <property type="term" value="P:RNA modification"/>
    <property type="evidence" value="ECO:0007669"/>
    <property type="project" value="InterPro"/>
</dbReference>
<dbReference type="AlphaFoldDB" id="A0A445KK58"/>
<dbReference type="FunFam" id="1.25.40.10:FF:002117">
    <property type="entry name" value="Pentatricopeptide repeat-containing protein"/>
    <property type="match status" value="1"/>
</dbReference>
<dbReference type="FunFam" id="1.25.40.10:FF:002147">
    <property type="entry name" value="Pentatricopeptide repeat-containing protein"/>
    <property type="match status" value="1"/>
</dbReference>
<comment type="caution">
    <text evidence="3">The sequence shown here is derived from an EMBL/GenBank/DDBJ whole genome shotgun (WGS) entry which is preliminary data.</text>
</comment>
<organism evidence="3 4">
    <name type="scientific">Glycine soja</name>
    <name type="common">Wild soybean</name>
    <dbReference type="NCBI Taxonomy" id="3848"/>
    <lineage>
        <taxon>Eukaryota</taxon>
        <taxon>Viridiplantae</taxon>
        <taxon>Streptophyta</taxon>
        <taxon>Embryophyta</taxon>
        <taxon>Tracheophyta</taxon>
        <taxon>Spermatophyta</taxon>
        <taxon>Magnoliopsida</taxon>
        <taxon>eudicotyledons</taxon>
        <taxon>Gunneridae</taxon>
        <taxon>Pentapetalae</taxon>
        <taxon>rosids</taxon>
        <taxon>fabids</taxon>
        <taxon>Fabales</taxon>
        <taxon>Fabaceae</taxon>
        <taxon>Papilionoideae</taxon>
        <taxon>50 kb inversion clade</taxon>
        <taxon>NPAAA clade</taxon>
        <taxon>indigoferoid/millettioid clade</taxon>
        <taxon>Phaseoleae</taxon>
        <taxon>Glycine</taxon>
        <taxon>Glycine subgen. Soja</taxon>
    </lineage>
</organism>
<dbReference type="PANTHER" id="PTHR47926:SF485">
    <property type="entry name" value="REPEAT-LIKE SUPERFAMILY PROTEIN, PUTATIVE-RELATED"/>
    <property type="match status" value="1"/>
</dbReference>
<dbReference type="InterPro" id="IPR011990">
    <property type="entry name" value="TPR-like_helical_dom_sf"/>
</dbReference>
<keyword evidence="1" id="KW-0677">Repeat</keyword>
<dbReference type="Pfam" id="PF13041">
    <property type="entry name" value="PPR_2"/>
    <property type="match status" value="2"/>
</dbReference>
<dbReference type="InterPro" id="IPR002885">
    <property type="entry name" value="PPR_rpt"/>
</dbReference>
<keyword evidence="4" id="KW-1185">Reference proteome</keyword>
<feature type="repeat" description="PPR" evidence="2">
    <location>
        <begin position="369"/>
        <end position="403"/>
    </location>
</feature>
<dbReference type="Gramene" id="XM_028376066.1">
    <property type="protein sequence ID" value="XP_028231867.1"/>
    <property type="gene ID" value="LOC114412250"/>
</dbReference>
<gene>
    <name evidence="3" type="ORF">D0Y65_011508</name>
</gene>
<dbReference type="FunFam" id="1.25.40.10:FF:000927">
    <property type="entry name" value="Pentatricopeptide repeat-containing protein"/>
    <property type="match status" value="1"/>
</dbReference>